<dbReference type="Proteomes" id="UP001501455">
    <property type="component" value="Unassembled WGS sequence"/>
</dbReference>
<dbReference type="EMBL" id="BAAAXF010000092">
    <property type="protein sequence ID" value="GAA3506574.1"/>
    <property type="molecule type" value="Genomic_DNA"/>
</dbReference>
<organism evidence="1 2">
    <name type="scientific">Streptomyces prasinosporus</name>
    <dbReference type="NCBI Taxonomy" id="68256"/>
    <lineage>
        <taxon>Bacteria</taxon>
        <taxon>Bacillati</taxon>
        <taxon>Actinomycetota</taxon>
        <taxon>Actinomycetes</taxon>
        <taxon>Kitasatosporales</taxon>
        <taxon>Streptomycetaceae</taxon>
        <taxon>Streptomyces</taxon>
        <taxon>Streptomyces albogriseolus group</taxon>
    </lineage>
</organism>
<reference evidence="2" key="1">
    <citation type="journal article" date="2019" name="Int. J. Syst. Evol. Microbiol.">
        <title>The Global Catalogue of Microorganisms (GCM) 10K type strain sequencing project: providing services to taxonomists for standard genome sequencing and annotation.</title>
        <authorList>
            <consortium name="The Broad Institute Genomics Platform"/>
            <consortium name="The Broad Institute Genome Sequencing Center for Infectious Disease"/>
            <person name="Wu L."/>
            <person name="Ma J."/>
        </authorList>
    </citation>
    <scope>NUCLEOTIDE SEQUENCE [LARGE SCALE GENOMIC DNA]</scope>
    <source>
        <strain evidence="2">JCM 4816</strain>
    </source>
</reference>
<proteinExistence type="predicted"/>
<sequence>MGRHRKKPEPSSPWWKRARWCFEIAVKIPVAVYYCDLIINKHLPWH</sequence>
<evidence type="ECO:0000313" key="2">
    <source>
        <dbReference type="Proteomes" id="UP001501455"/>
    </source>
</evidence>
<gene>
    <name evidence="1" type="ORF">GCM10019016_136890</name>
</gene>
<protein>
    <submittedName>
        <fullName evidence="1">Uncharacterized protein</fullName>
    </submittedName>
</protein>
<name>A0ABP6UHX2_9ACTN</name>
<accession>A0ABP6UHX2</accession>
<evidence type="ECO:0000313" key="1">
    <source>
        <dbReference type="EMBL" id="GAA3506574.1"/>
    </source>
</evidence>
<keyword evidence="2" id="KW-1185">Reference proteome</keyword>
<comment type="caution">
    <text evidence="1">The sequence shown here is derived from an EMBL/GenBank/DDBJ whole genome shotgun (WGS) entry which is preliminary data.</text>
</comment>
<dbReference type="RefSeq" id="WP_345586547.1">
    <property type="nucleotide sequence ID" value="NZ_BAAAXF010000092.1"/>
</dbReference>